<dbReference type="InterPro" id="IPR001189">
    <property type="entry name" value="Mn/Fe_SOD"/>
</dbReference>
<dbReference type="Proteomes" id="UP000077266">
    <property type="component" value="Unassembled WGS sequence"/>
</dbReference>
<dbReference type="FunCoup" id="A0A165KGZ5">
    <property type="interactions" value="293"/>
</dbReference>
<dbReference type="Pfam" id="PF02777">
    <property type="entry name" value="Sod_Fe_C"/>
    <property type="match status" value="1"/>
</dbReference>
<reference evidence="12 13" key="1">
    <citation type="journal article" date="2016" name="Mol. Biol. Evol.">
        <title>Comparative Genomics of Early-Diverging Mushroom-Forming Fungi Provides Insights into the Origins of Lignocellulose Decay Capabilities.</title>
        <authorList>
            <person name="Nagy L.G."/>
            <person name="Riley R."/>
            <person name="Tritt A."/>
            <person name="Adam C."/>
            <person name="Daum C."/>
            <person name="Floudas D."/>
            <person name="Sun H."/>
            <person name="Yadav J.S."/>
            <person name="Pangilinan J."/>
            <person name="Larsson K.H."/>
            <person name="Matsuura K."/>
            <person name="Barry K."/>
            <person name="Labutti K."/>
            <person name="Kuo R."/>
            <person name="Ohm R.A."/>
            <person name="Bhattacharya S.S."/>
            <person name="Shirouzu T."/>
            <person name="Yoshinaga Y."/>
            <person name="Martin F.M."/>
            <person name="Grigoriev I.V."/>
            <person name="Hibbett D.S."/>
        </authorList>
    </citation>
    <scope>NUCLEOTIDE SEQUENCE [LARGE SCALE GENOMIC DNA]</scope>
    <source>
        <strain evidence="12 13">HHB12029</strain>
    </source>
</reference>
<dbReference type="Pfam" id="PF00081">
    <property type="entry name" value="Sod_Fe_N"/>
    <property type="match status" value="1"/>
</dbReference>
<dbReference type="PANTHER" id="PTHR11404">
    <property type="entry name" value="SUPEROXIDE DISMUTASE 2"/>
    <property type="match status" value="1"/>
</dbReference>
<dbReference type="GO" id="GO:0004784">
    <property type="term" value="F:superoxide dismutase activity"/>
    <property type="evidence" value="ECO:0007669"/>
    <property type="project" value="UniProtKB-EC"/>
</dbReference>
<feature type="domain" description="Manganese/iron superoxide dismutase C-terminal" evidence="11">
    <location>
        <begin position="92"/>
        <end position="192"/>
    </location>
</feature>
<keyword evidence="4" id="KW-0049">Antioxidant</keyword>
<keyword evidence="13" id="KW-1185">Reference proteome</keyword>
<evidence type="ECO:0000256" key="9">
    <source>
        <dbReference type="RuleBase" id="RU000414"/>
    </source>
</evidence>
<organism evidence="12 13">
    <name type="scientific">Exidia glandulosa HHB12029</name>
    <dbReference type="NCBI Taxonomy" id="1314781"/>
    <lineage>
        <taxon>Eukaryota</taxon>
        <taxon>Fungi</taxon>
        <taxon>Dikarya</taxon>
        <taxon>Basidiomycota</taxon>
        <taxon>Agaricomycotina</taxon>
        <taxon>Agaricomycetes</taxon>
        <taxon>Auriculariales</taxon>
        <taxon>Exidiaceae</taxon>
        <taxon>Exidia</taxon>
    </lineage>
</organism>
<name>A0A165KGZ5_EXIGL</name>
<protein>
    <recommendedName>
        <fullName evidence="9">Superoxide dismutase</fullName>
        <ecNumber evidence="9">1.15.1.1</ecNumber>
    </recommendedName>
</protein>
<dbReference type="Gene3D" id="3.55.40.20">
    <property type="entry name" value="Iron/manganese superoxide dismutase, C-terminal domain"/>
    <property type="match status" value="1"/>
</dbReference>
<evidence type="ECO:0000256" key="3">
    <source>
        <dbReference type="ARBA" id="ARBA00022723"/>
    </source>
</evidence>
<feature type="binding site" evidence="8">
    <location>
        <position position="159"/>
    </location>
    <ligand>
        <name>Mn(2+)</name>
        <dbReference type="ChEBI" id="CHEBI:29035"/>
    </ligand>
</feature>
<evidence type="ECO:0000256" key="2">
    <source>
        <dbReference type="ARBA" id="ARBA00008714"/>
    </source>
</evidence>
<sequence length="200" mass="22294">MSDYTLPTLPYAYNALEPYISEEIMTIHHTKHHQAYINALKTAEASYAQAAAPKERIALQAAIKFNGGGHINHSLFWKNLAPANSDAAKLKAGPLQDAINRDFGSLDNLKAELNASSAAVQGSGWGWLVYNKKTGKTEILTLPNQDPVLPPYVPLIGIDVWEHAYYLQYKNVRPDYLKAIWNVINFEEAEKRLVEASKVC</sequence>
<comment type="cofactor">
    <cofactor evidence="1">
        <name>Mn(2+)</name>
        <dbReference type="ChEBI" id="CHEBI:29035"/>
    </cofactor>
</comment>
<dbReference type="PIRSF" id="PIRSF000349">
    <property type="entry name" value="SODismutase"/>
    <property type="match status" value="1"/>
</dbReference>
<dbReference type="InterPro" id="IPR019833">
    <property type="entry name" value="Mn/Fe_SOD_BS"/>
</dbReference>
<dbReference type="PROSITE" id="PS00088">
    <property type="entry name" value="SOD_MN"/>
    <property type="match status" value="1"/>
</dbReference>
<feature type="domain" description="Manganese/iron superoxide dismutase N-terminal" evidence="10">
    <location>
        <begin position="3"/>
        <end position="81"/>
    </location>
</feature>
<keyword evidence="6" id="KW-0464">Manganese</keyword>
<accession>A0A165KGZ5</accession>
<dbReference type="InterPro" id="IPR019831">
    <property type="entry name" value="Mn/Fe_SOD_N"/>
</dbReference>
<dbReference type="PANTHER" id="PTHR11404:SF6">
    <property type="entry name" value="SUPEROXIDE DISMUTASE [MN], MITOCHONDRIAL"/>
    <property type="match status" value="1"/>
</dbReference>
<keyword evidence="5 9" id="KW-0560">Oxidoreductase</keyword>
<evidence type="ECO:0000259" key="11">
    <source>
        <dbReference type="Pfam" id="PF02777"/>
    </source>
</evidence>
<evidence type="ECO:0000256" key="7">
    <source>
        <dbReference type="ARBA" id="ARBA00049204"/>
    </source>
</evidence>
<dbReference type="SUPFAM" id="SSF54719">
    <property type="entry name" value="Fe,Mn superoxide dismutase (SOD), C-terminal domain"/>
    <property type="match status" value="1"/>
</dbReference>
<dbReference type="InterPro" id="IPR050265">
    <property type="entry name" value="Fe/Mn_Superoxide_Dismutase"/>
</dbReference>
<evidence type="ECO:0000256" key="1">
    <source>
        <dbReference type="ARBA" id="ARBA00001936"/>
    </source>
</evidence>
<comment type="catalytic activity">
    <reaction evidence="7 9">
        <text>2 superoxide + 2 H(+) = H2O2 + O2</text>
        <dbReference type="Rhea" id="RHEA:20696"/>
        <dbReference type="ChEBI" id="CHEBI:15378"/>
        <dbReference type="ChEBI" id="CHEBI:15379"/>
        <dbReference type="ChEBI" id="CHEBI:16240"/>
        <dbReference type="ChEBI" id="CHEBI:18421"/>
        <dbReference type="EC" id="1.15.1.1"/>
    </reaction>
</comment>
<dbReference type="EMBL" id="KV425944">
    <property type="protein sequence ID" value="KZV96320.1"/>
    <property type="molecule type" value="Genomic_DNA"/>
</dbReference>
<evidence type="ECO:0000313" key="12">
    <source>
        <dbReference type="EMBL" id="KZV96320.1"/>
    </source>
</evidence>
<feature type="binding site" evidence="8">
    <location>
        <position position="163"/>
    </location>
    <ligand>
        <name>Mn(2+)</name>
        <dbReference type="ChEBI" id="CHEBI:29035"/>
    </ligand>
</feature>
<evidence type="ECO:0000259" key="10">
    <source>
        <dbReference type="Pfam" id="PF00081"/>
    </source>
</evidence>
<evidence type="ECO:0000313" key="13">
    <source>
        <dbReference type="Proteomes" id="UP000077266"/>
    </source>
</evidence>
<feature type="binding site" evidence="8">
    <location>
        <position position="28"/>
    </location>
    <ligand>
        <name>Mn(2+)</name>
        <dbReference type="ChEBI" id="CHEBI:29035"/>
    </ligand>
</feature>
<dbReference type="InterPro" id="IPR036314">
    <property type="entry name" value="SOD_C_sf"/>
</dbReference>
<gene>
    <name evidence="12" type="ORF">EXIGLDRAFT_705720</name>
</gene>
<dbReference type="PRINTS" id="PR01703">
    <property type="entry name" value="MNSODISMTASE"/>
</dbReference>
<dbReference type="Gene3D" id="1.10.287.990">
    <property type="entry name" value="Fe,Mn superoxide dismutase (SOD) domain"/>
    <property type="match status" value="1"/>
</dbReference>
<proteinExistence type="inferred from homology"/>
<dbReference type="GO" id="GO:0005739">
    <property type="term" value="C:mitochondrion"/>
    <property type="evidence" value="ECO:0007669"/>
    <property type="project" value="UniProtKB-ARBA"/>
</dbReference>
<dbReference type="GO" id="GO:0030145">
    <property type="term" value="F:manganese ion binding"/>
    <property type="evidence" value="ECO:0007669"/>
    <property type="project" value="TreeGrafter"/>
</dbReference>
<evidence type="ECO:0000256" key="6">
    <source>
        <dbReference type="ARBA" id="ARBA00023211"/>
    </source>
</evidence>
<keyword evidence="3 8" id="KW-0479">Metal-binding</keyword>
<dbReference type="OrthoDB" id="239262at2759"/>
<dbReference type="SUPFAM" id="SSF46609">
    <property type="entry name" value="Fe,Mn superoxide dismutase (SOD), N-terminal domain"/>
    <property type="match status" value="1"/>
</dbReference>
<comment type="similarity">
    <text evidence="2 9">Belongs to the iron/manganese superoxide dismutase family.</text>
</comment>
<dbReference type="STRING" id="1314781.A0A165KGZ5"/>
<comment type="function">
    <text evidence="9">Destroys radicals which are normally produced within the cells and which are toxic to biological systems.</text>
</comment>
<feature type="binding site" evidence="8">
    <location>
        <position position="73"/>
    </location>
    <ligand>
        <name>Mn(2+)</name>
        <dbReference type="ChEBI" id="CHEBI:29035"/>
    </ligand>
</feature>
<evidence type="ECO:0000256" key="8">
    <source>
        <dbReference type="PIRSR" id="PIRSR000349-1"/>
    </source>
</evidence>
<evidence type="ECO:0000256" key="4">
    <source>
        <dbReference type="ARBA" id="ARBA00022862"/>
    </source>
</evidence>
<dbReference type="InterPro" id="IPR019832">
    <property type="entry name" value="Mn/Fe_SOD_C"/>
</dbReference>
<dbReference type="AlphaFoldDB" id="A0A165KGZ5"/>
<dbReference type="InParanoid" id="A0A165KGZ5"/>
<dbReference type="InterPro" id="IPR036324">
    <property type="entry name" value="Mn/Fe_SOD_N_sf"/>
</dbReference>
<evidence type="ECO:0000256" key="5">
    <source>
        <dbReference type="ARBA" id="ARBA00023002"/>
    </source>
</evidence>
<dbReference type="FunFam" id="1.10.287.990:FF:000001">
    <property type="entry name" value="Superoxide dismutase"/>
    <property type="match status" value="1"/>
</dbReference>
<dbReference type="EC" id="1.15.1.1" evidence="9"/>
<dbReference type="FunFam" id="3.55.40.20:FF:000002">
    <property type="entry name" value="Superoxide dismutase"/>
    <property type="match status" value="1"/>
</dbReference>